<accession>A0A3A8KGF7</accession>
<dbReference type="EMBL" id="RAWE01000041">
    <property type="protein sequence ID" value="RKH03415.1"/>
    <property type="molecule type" value="Genomic_DNA"/>
</dbReference>
<organism evidence="1 2">
    <name type="scientific">Corallococcus carmarthensis</name>
    <dbReference type="NCBI Taxonomy" id="2316728"/>
    <lineage>
        <taxon>Bacteria</taxon>
        <taxon>Pseudomonadati</taxon>
        <taxon>Myxococcota</taxon>
        <taxon>Myxococcia</taxon>
        <taxon>Myxococcales</taxon>
        <taxon>Cystobacterineae</taxon>
        <taxon>Myxococcaceae</taxon>
        <taxon>Corallococcus</taxon>
    </lineage>
</organism>
<evidence type="ECO:0008006" key="3">
    <source>
        <dbReference type="Google" id="ProtNLM"/>
    </source>
</evidence>
<gene>
    <name evidence="1" type="ORF">D7X32_14055</name>
</gene>
<dbReference type="InterPro" id="IPR011050">
    <property type="entry name" value="Pectin_lyase_fold/virulence"/>
</dbReference>
<proteinExistence type="predicted"/>
<dbReference type="Proteomes" id="UP000268313">
    <property type="component" value="Unassembled WGS sequence"/>
</dbReference>
<dbReference type="SUPFAM" id="SSF51126">
    <property type="entry name" value="Pectin lyase-like"/>
    <property type="match status" value="2"/>
</dbReference>
<dbReference type="InterPro" id="IPR012334">
    <property type="entry name" value="Pectin_lyas_fold"/>
</dbReference>
<dbReference type="InterPro" id="IPR045392">
    <property type="entry name" value="DUF6519"/>
</dbReference>
<sequence length="1415" mass="151657">MKGDFTRGHRPDARRKEKYRRVLLQEGRLVLDSDVAASVDAADTLLRDLASDVGCEQGSPNLGYLATPGPLLAVFETLDGVTLPAPGGTFVAYRDYGAKYHERFPSLYVGAKVAGGFVSIHARRKLGKARYPKVRLWLRANASVEVKIQGVSAGTVAANDATHFKFYDVQVPAGAPSEYDTFEIGFSAAGASNEAWLGFIEGFEAATKAPLFSYTRGRYYLQGLAVESADDGMFWESTFPTSKGFASGDTTPAAGSYVVAYLEGWERLITRIEDGGILEQALGGVLDTTVRSKAVGQVKLAVFAIDGTNPLTGMDDVPAAFANVDAGTGKLKLTTKVAPDNLDPCAIPEAGGYTGADNRFYRFEVHKGGELGNVEIKWSKNNGSDVFAVAAVANTLQSLTLAPGAEVKDGDLIELVDETDDLGDAAPAQVALGTKSFKAAQRSAGQLFYAETTATSGQLKLRDPVTRLPVNVPGDFANKVQAPRKARVWHGLLVTKPKTLADPPVTVFDLGDGITIELSGAAFRPGDYWQHEARKIKDNQNGPWQESPHGPERLFAPLALFQYTGETAPLLLVRWYDHQYSALCELNADDIAYDGGKVGTDADTVQEALDELYEKEDGGCCDVSLSPSEGQADDTARIQKAIDDAVDGGTLCLERGIYRIHGTLNVVGKRVMLAGCPHATLLGLGGDAPVFYVHGDACLTLRDLLVFARDTSGPIVQLTLSGDPPGGEGSEKVVLTRLRLERSALVHPGIDGIAIRVAKPELPVLKPGVVTPFVLYPDARGGTSIHAEDSILLSTWGVLAEYVFEAELVESVVVFEKAGLYAKTVGSLRLRGTSFQGWFDQNRRKALAESMDEELEKAVTKILESDVRYFSGDSVGVAVGGLEYGRSVIERCALFCGTPVFLGYTYDFESIGNDYVGSSMSVRIDYLLRGRMSGDRFTGYDPAGLWLPWVADSVDIEGCSFTGQRGILCAAGFDGSVLPTLENVYPGIRALNIHNNRFSVYYVGVQLGPFLKPNDEESSPPVVSMVGVAVTANVFRDVSVGVACTLSAPPPWEGEQGVHLQRLRILDNQIDAAVGVLALGSDVAVRGNTVRGQQAIVIDDVLGVPMLKARQIGLYLSDGGYLAVQDNVISLIALSPLEEGGSVGILLYERWTEGEREDIQVQDNTVTASVPFWAAAGETGAGTHRLLLEANRFTGLGCRSEQLFDSTVRSNSFTGGLRILNSGNNVVSGNRLEAPQTSHIALGITQAWGEWQIEDNRAEGSIVLTPYVYTSGKVASTSPRFIESMQQWVDPANGVARGTVSVMDAQSVVQPYLKALAVGTLDKENAYQAQVEGNWATLDLVIGWPNVTVKSLHDTYPGAVAEANSGIQIVGNRAGGMLITNTYGRLVFANNYAVDFNIPAWSQTGAITAPNFNAP</sequence>
<evidence type="ECO:0000313" key="2">
    <source>
        <dbReference type="Proteomes" id="UP000268313"/>
    </source>
</evidence>
<reference evidence="2" key="1">
    <citation type="submission" date="2018-09" db="EMBL/GenBank/DDBJ databases">
        <authorList>
            <person name="Livingstone P.G."/>
            <person name="Whitworth D.E."/>
        </authorList>
    </citation>
    <scope>NUCLEOTIDE SEQUENCE [LARGE SCALE GENOMIC DNA]</scope>
    <source>
        <strain evidence="2">CA043D</strain>
    </source>
</reference>
<comment type="caution">
    <text evidence="1">The sequence shown here is derived from an EMBL/GenBank/DDBJ whole genome shotgun (WGS) entry which is preliminary data.</text>
</comment>
<protein>
    <recommendedName>
        <fullName evidence="3">Right-handed parallel beta-helix repeat-containing protein</fullName>
    </recommendedName>
</protein>
<dbReference type="Pfam" id="PF20129">
    <property type="entry name" value="DUF6519"/>
    <property type="match status" value="1"/>
</dbReference>
<evidence type="ECO:0000313" key="1">
    <source>
        <dbReference type="EMBL" id="RKH03415.1"/>
    </source>
</evidence>
<keyword evidence="2" id="KW-1185">Reference proteome</keyword>
<name>A0A3A8KGF7_9BACT</name>
<dbReference type="Gene3D" id="2.160.20.10">
    <property type="entry name" value="Single-stranded right-handed beta-helix, Pectin lyase-like"/>
    <property type="match status" value="2"/>
</dbReference>